<dbReference type="Gene3D" id="3.10.310.10">
    <property type="entry name" value="Diaminopimelate Epimerase, Chain A, domain 1"/>
    <property type="match status" value="2"/>
</dbReference>
<reference evidence="3 4" key="1">
    <citation type="submission" date="2019-07" db="EMBL/GenBank/DDBJ databases">
        <title>Whole genome shotgun sequence of Gluconobacter wancherniae NBRC 103581.</title>
        <authorList>
            <person name="Hosoyama A."/>
            <person name="Uohara A."/>
            <person name="Ohji S."/>
            <person name="Ichikawa N."/>
        </authorList>
    </citation>
    <scope>NUCLEOTIDE SEQUENCE [LARGE SCALE GENOMIC DNA]</scope>
    <source>
        <strain evidence="3 4">NBRC 103581</strain>
    </source>
</reference>
<evidence type="ECO:0000256" key="2">
    <source>
        <dbReference type="PIRSR" id="PIRSR016184-1"/>
    </source>
</evidence>
<dbReference type="AlphaFoldDB" id="A0A511B070"/>
<dbReference type="InterPro" id="IPR003719">
    <property type="entry name" value="Phenazine_PhzF-like"/>
</dbReference>
<dbReference type="GO" id="GO:0005737">
    <property type="term" value="C:cytoplasm"/>
    <property type="evidence" value="ECO:0007669"/>
    <property type="project" value="TreeGrafter"/>
</dbReference>
<evidence type="ECO:0000313" key="3">
    <source>
        <dbReference type="EMBL" id="GEK93844.1"/>
    </source>
</evidence>
<dbReference type="Pfam" id="PF02567">
    <property type="entry name" value="PhzC-PhzF"/>
    <property type="match status" value="1"/>
</dbReference>
<protein>
    <submittedName>
        <fullName evidence="3">Phenazine biosynthesis protein PhzF</fullName>
    </submittedName>
</protein>
<dbReference type="OrthoDB" id="9788221at2"/>
<name>A0A511B070_9PROT</name>
<dbReference type="SUPFAM" id="SSF54506">
    <property type="entry name" value="Diaminopimelate epimerase-like"/>
    <property type="match status" value="1"/>
</dbReference>
<evidence type="ECO:0000313" key="4">
    <source>
        <dbReference type="Proteomes" id="UP000321230"/>
    </source>
</evidence>
<proteinExistence type="inferred from homology"/>
<accession>A0A511B070</accession>
<dbReference type="PANTHER" id="PTHR13774">
    <property type="entry name" value="PHENAZINE BIOSYNTHESIS PROTEIN"/>
    <property type="match status" value="1"/>
</dbReference>
<dbReference type="NCBIfam" id="TIGR00654">
    <property type="entry name" value="PhzF_family"/>
    <property type="match status" value="1"/>
</dbReference>
<comment type="similarity">
    <text evidence="1">Belongs to the PhzF family.</text>
</comment>
<dbReference type="GO" id="GO:0016853">
    <property type="term" value="F:isomerase activity"/>
    <property type="evidence" value="ECO:0007669"/>
    <property type="project" value="TreeGrafter"/>
</dbReference>
<sequence>MTIELAFHQVDVFAASPFKGNPLAVVVGADGLTDVQMTVIANWTNLSETTFLLKPTHPDADYRVRIFTPQSELPFAGHPTLGTAHVWLTCGGVPRGSVVVQECPAGLVRVRTDGGRVAFAAPPLVRSGSVEPADLLKAMAALRLAPEAVVAAQWCDNSPGWLGVQLRSRAEVLSIRPNYQALVGQNLGVVGAWDPAFDGSEAQFELRAFVGAENGFEDPVTGSLNASIAQWLIGAGIAPAQYVASQGTTMGREGRVILEQSGSDIWVGGRVVTRISGIIRTE</sequence>
<comment type="caution">
    <text evidence="3">The sequence shown here is derived from an EMBL/GenBank/DDBJ whole genome shotgun (WGS) entry which is preliminary data.</text>
</comment>
<dbReference type="EMBL" id="BJUZ01000002">
    <property type="protein sequence ID" value="GEK93844.1"/>
    <property type="molecule type" value="Genomic_DNA"/>
</dbReference>
<dbReference type="PANTHER" id="PTHR13774:SF32">
    <property type="entry name" value="ANTISENSE-ENHANCING SEQUENCE 1"/>
    <property type="match status" value="1"/>
</dbReference>
<organism evidence="3 4">
    <name type="scientific">Gluconobacter wancherniae NBRC 103581</name>
    <dbReference type="NCBI Taxonomy" id="656744"/>
    <lineage>
        <taxon>Bacteria</taxon>
        <taxon>Pseudomonadati</taxon>
        <taxon>Pseudomonadota</taxon>
        <taxon>Alphaproteobacteria</taxon>
        <taxon>Acetobacterales</taxon>
        <taxon>Acetobacteraceae</taxon>
        <taxon>Gluconobacter</taxon>
    </lineage>
</organism>
<keyword evidence="4" id="KW-1185">Reference proteome</keyword>
<feature type="active site" evidence="2">
    <location>
        <position position="48"/>
    </location>
</feature>
<evidence type="ECO:0000256" key="1">
    <source>
        <dbReference type="ARBA" id="ARBA00008270"/>
    </source>
</evidence>
<gene>
    <name evidence="3" type="ORF">GWA01_16140</name>
</gene>
<dbReference type="Proteomes" id="UP000321230">
    <property type="component" value="Unassembled WGS sequence"/>
</dbReference>
<dbReference type="RefSeq" id="WP_146796087.1">
    <property type="nucleotide sequence ID" value="NZ_BARC01000003.1"/>
</dbReference>
<dbReference type="PIRSF" id="PIRSF016184">
    <property type="entry name" value="PhzC_PhzF"/>
    <property type="match status" value="1"/>
</dbReference>